<proteinExistence type="predicted"/>
<keyword evidence="1" id="KW-0472">Membrane</keyword>
<keyword evidence="1" id="KW-0812">Transmembrane</keyword>
<name>A0A250WRN0_9CHLO</name>
<sequence length="201" mass="22918">MKTYLLDQLAFYGAYHNNRWNQLIHFIFVPSIMWSLCVWLSVSGPLFPLPESLSNTSVGVTLTLYKGLTLQLVPNASCLLVVMYSLYYLSLEPVAGLTWMLIVGLPLWLTSTAFYDQVANAMYWALLVHVLSWYMQIHPGHALLEKRKPALMDSLVQAVSLAPLFVWFELLFLFGYRPELQSQLKARVSADIAAWRKKKSG</sequence>
<evidence type="ECO:0008006" key="4">
    <source>
        <dbReference type="Google" id="ProtNLM"/>
    </source>
</evidence>
<feature type="transmembrane region" description="Helical" evidence="1">
    <location>
        <begin position="121"/>
        <end position="137"/>
    </location>
</feature>
<dbReference type="GO" id="GO:0016020">
    <property type="term" value="C:membrane"/>
    <property type="evidence" value="ECO:0007669"/>
    <property type="project" value="GOC"/>
</dbReference>
<dbReference type="PANTHER" id="PTHR28026:SF9">
    <property type="entry name" value="2-HYDROXY-PALMITIC ACID DIOXYGENASE MPO1"/>
    <property type="match status" value="1"/>
</dbReference>
<dbReference type="PANTHER" id="PTHR28026">
    <property type="entry name" value="DUF962 DOMAIN PROTEIN (AFU_ORTHOLOGUE AFUA_8G05310)"/>
    <property type="match status" value="1"/>
</dbReference>
<evidence type="ECO:0000256" key="1">
    <source>
        <dbReference type="SAM" id="Phobius"/>
    </source>
</evidence>
<evidence type="ECO:0000313" key="2">
    <source>
        <dbReference type="EMBL" id="GAX73463.1"/>
    </source>
</evidence>
<keyword evidence="1" id="KW-1133">Transmembrane helix</keyword>
<dbReference type="GO" id="GO:0005783">
    <property type="term" value="C:endoplasmic reticulum"/>
    <property type="evidence" value="ECO:0007669"/>
    <property type="project" value="TreeGrafter"/>
</dbReference>
<dbReference type="OrthoDB" id="2124888at2759"/>
<protein>
    <recommendedName>
        <fullName evidence="4">DUF962 domain-containing protein</fullName>
    </recommendedName>
</protein>
<feature type="transmembrane region" description="Helical" evidence="1">
    <location>
        <begin position="96"/>
        <end position="115"/>
    </location>
</feature>
<comment type="caution">
    <text evidence="2">The sequence shown here is derived from an EMBL/GenBank/DDBJ whole genome shotgun (WGS) entry which is preliminary data.</text>
</comment>
<dbReference type="Proteomes" id="UP000232323">
    <property type="component" value="Unassembled WGS sequence"/>
</dbReference>
<keyword evidence="3" id="KW-1185">Reference proteome</keyword>
<dbReference type="EMBL" id="BEGY01000003">
    <property type="protein sequence ID" value="GAX73463.1"/>
    <property type="molecule type" value="Genomic_DNA"/>
</dbReference>
<feature type="transmembrane region" description="Helical" evidence="1">
    <location>
        <begin position="158"/>
        <end position="176"/>
    </location>
</feature>
<feature type="transmembrane region" description="Helical" evidence="1">
    <location>
        <begin position="23"/>
        <end position="48"/>
    </location>
</feature>
<dbReference type="InterPro" id="IPR009305">
    <property type="entry name" value="Mpo1-like"/>
</dbReference>
<dbReference type="AlphaFoldDB" id="A0A250WRN0"/>
<dbReference type="GO" id="GO:0046521">
    <property type="term" value="P:sphingoid catabolic process"/>
    <property type="evidence" value="ECO:0007669"/>
    <property type="project" value="TreeGrafter"/>
</dbReference>
<accession>A0A250WRN0</accession>
<evidence type="ECO:0000313" key="3">
    <source>
        <dbReference type="Proteomes" id="UP000232323"/>
    </source>
</evidence>
<reference evidence="2 3" key="1">
    <citation type="submission" date="2017-08" db="EMBL/GenBank/DDBJ databases">
        <title>Acidophilic green algal genome provides insights into adaptation to an acidic environment.</title>
        <authorList>
            <person name="Hirooka S."/>
            <person name="Hirose Y."/>
            <person name="Kanesaki Y."/>
            <person name="Higuchi S."/>
            <person name="Fujiwara T."/>
            <person name="Onuma R."/>
            <person name="Era A."/>
            <person name="Ohbayashi R."/>
            <person name="Uzuka A."/>
            <person name="Nozaki H."/>
            <person name="Yoshikawa H."/>
            <person name="Miyagishima S.Y."/>
        </authorList>
    </citation>
    <scope>NUCLEOTIDE SEQUENCE [LARGE SCALE GENOMIC DNA]</scope>
    <source>
        <strain evidence="2 3">NIES-2499</strain>
    </source>
</reference>
<organism evidence="2 3">
    <name type="scientific">Chlamydomonas eustigma</name>
    <dbReference type="NCBI Taxonomy" id="1157962"/>
    <lineage>
        <taxon>Eukaryota</taxon>
        <taxon>Viridiplantae</taxon>
        <taxon>Chlorophyta</taxon>
        <taxon>core chlorophytes</taxon>
        <taxon>Chlorophyceae</taxon>
        <taxon>CS clade</taxon>
        <taxon>Chlamydomonadales</taxon>
        <taxon>Chlamydomonadaceae</taxon>
        <taxon>Chlamydomonas</taxon>
    </lineage>
</organism>
<dbReference type="Pfam" id="PF06127">
    <property type="entry name" value="Mpo1-like"/>
    <property type="match status" value="1"/>
</dbReference>
<gene>
    <name evidence="2" type="ORF">CEUSTIGMA_g915.t1</name>
</gene>